<evidence type="ECO:0000313" key="2">
    <source>
        <dbReference type="Proteomes" id="UP000306409"/>
    </source>
</evidence>
<protein>
    <submittedName>
        <fullName evidence="1">Uncharacterized protein</fullName>
    </submittedName>
</protein>
<organism evidence="1 2">
    <name type="scientific">Ruminiclostridium herbifermentans</name>
    <dbReference type="NCBI Taxonomy" id="2488810"/>
    <lineage>
        <taxon>Bacteria</taxon>
        <taxon>Bacillati</taxon>
        <taxon>Bacillota</taxon>
        <taxon>Clostridia</taxon>
        <taxon>Eubacteriales</taxon>
        <taxon>Oscillospiraceae</taxon>
        <taxon>Ruminiclostridium</taxon>
    </lineage>
</organism>
<dbReference type="EMBL" id="CP061336">
    <property type="protein sequence ID" value="QNU67808.1"/>
    <property type="molecule type" value="Genomic_DNA"/>
</dbReference>
<keyword evidence="2" id="KW-1185">Reference proteome</keyword>
<accession>A0A4V6ENN7</accession>
<dbReference type="OrthoDB" id="2086173at2"/>
<reference evidence="1 2" key="1">
    <citation type="submission" date="2020-09" db="EMBL/GenBank/DDBJ databases">
        <title>Characterization and genome sequencing of Ruminiclostridium sp. nov. MA18.</title>
        <authorList>
            <person name="Rettenmaier R."/>
            <person name="Kowollik M.-L."/>
            <person name="Liebl W."/>
            <person name="Zverlov V."/>
        </authorList>
    </citation>
    <scope>NUCLEOTIDE SEQUENCE [LARGE SCALE GENOMIC DNA]</scope>
    <source>
        <strain evidence="1 2">MA18</strain>
    </source>
</reference>
<name>A0A4V6ENN7_9FIRM</name>
<sequence length="165" mass="18630">MKDIAIGMLLVVFLSILIEPLVDTANVYREKIIVGSAISNSCRAAKDRSLIYDQMINLDAEVDEDLFVDYFSEAFEKAMNMTLVSKNGTTVVFKSNNGKYNDFKVTLSFNSDIDYDTEQVVGKVRVYAESDYKFKTKYLKLAEDSGDATTLKITSERMLLLSVRN</sequence>
<evidence type="ECO:0000313" key="1">
    <source>
        <dbReference type="EMBL" id="QNU67808.1"/>
    </source>
</evidence>
<gene>
    <name evidence="1" type="ORF">EHE19_004935</name>
</gene>
<proteinExistence type="predicted"/>
<dbReference type="RefSeq" id="WP_137698114.1">
    <property type="nucleotide sequence ID" value="NZ_CP061336.1"/>
</dbReference>
<dbReference type="Proteomes" id="UP000306409">
    <property type="component" value="Chromosome"/>
</dbReference>
<dbReference type="AlphaFoldDB" id="A0A4V6ENN7"/>
<dbReference type="KEGG" id="rher:EHE19_004935"/>